<keyword evidence="2" id="KW-0812">Transmembrane</keyword>
<accession>A0A381PKW7</accession>
<dbReference type="EMBL" id="UINC01001017">
    <property type="protein sequence ID" value="SUZ67652.1"/>
    <property type="molecule type" value="Genomic_DNA"/>
</dbReference>
<evidence type="ECO:0000313" key="3">
    <source>
        <dbReference type="EMBL" id="SUZ67652.1"/>
    </source>
</evidence>
<evidence type="ECO:0000256" key="2">
    <source>
        <dbReference type="SAM" id="Phobius"/>
    </source>
</evidence>
<keyword evidence="2" id="KW-1133">Transmembrane helix</keyword>
<feature type="transmembrane region" description="Helical" evidence="2">
    <location>
        <begin position="31"/>
        <end position="50"/>
    </location>
</feature>
<dbReference type="AlphaFoldDB" id="A0A381PKW7"/>
<feature type="region of interest" description="Disordered" evidence="1">
    <location>
        <begin position="55"/>
        <end position="75"/>
    </location>
</feature>
<evidence type="ECO:0000256" key="1">
    <source>
        <dbReference type="SAM" id="MobiDB-lite"/>
    </source>
</evidence>
<reference evidence="3" key="1">
    <citation type="submission" date="2018-05" db="EMBL/GenBank/DDBJ databases">
        <authorList>
            <person name="Lanie J.A."/>
            <person name="Ng W.-L."/>
            <person name="Kazmierczak K.M."/>
            <person name="Andrzejewski T.M."/>
            <person name="Davidsen T.M."/>
            <person name="Wayne K.J."/>
            <person name="Tettelin H."/>
            <person name="Glass J.I."/>
            <person name="Rusch D."/>
            <person name="Podicherti R."/>
            <person name="Tsui H.-C.T."/>
            <person name="Winkler M.E."/>
        </authorList>
    </citation>
    <scope>NUCLEOTIDE SEQUENCE</scope>
</reference>
<sequence length="75" mass="8116">VRNRPIEPAWFIAVGVAVSWIGILLKSIPVIFTGFGMFIGFALSTVVIVLNETRFGPRHTPTDDTDNPGESSEAS</sequence>
<feature type="non-terminal residue" evidence="3">
    <location>
        <position position="1"/>
    </location>
</feature>
<organism evidence="3">
    <name type="scientific">marine metagenome</name>
    <dbReference type="NCBI Taxonomy" id="408172"/>
    <lineage>
        <taxon>unclassified sequences</taxon>
        <taxon>metagenomes</taxon>
        <taxon>ecological metagenomes</taxon>
    </lineage>
</organism>
<gene>
    <name evidence="3" type="ORF">METZ01_LOCUS20506</name>
</gene>
<protein>
    <submittedName>
        <fullName evidence="3">Uncharacterized protein</fullName>
    </submittedName>
</protein>
<feature type="transmembrane region" description="Helical" evidence="2">
    <location>
        <begin position="9"/>
        <end position="25"/>
    </location>
</feature>
<proteinExistence type="predicted"/>
<name>A0A381PKW7_9ZZZZ</name>
<keyword evidence="2" id="KW-0472">Membrane</keyword>